<dbReference type="CDD" id="cd03207">
    <property type="entry name" value="GST_C_8"/>
    <property type="match status" value="1"/>
</dbReference>
<keyword evidence="3" id="KW-1185">Reference proteome</keyword>
<dbReference type="PANTHER" id="PTHR44051">
    <property type="entry name" value="GLUTATHIONE S-TRANSFERASE-RELATED"/>
    <property type="match status" value="1"/>
</dbReference>
<accession>A0ABV9KDF7</accession>
<dbReference type="Gene3D" id="1.20.1050.10">
    <property type="match status" value="1"/>
</dbReference>
<sequence length="230" mass="25354">MSAITITAYDWVPDIAKGQVRDLRLRWALEEAGLPYKVELVAQGSQGEPANLKRQPFGQIPTMEQDGVTMFETGACVWRIAEQSEALLPSGRAERDACLSWVFAALNSVEPAAFMLGFLRFCEMEPARFGLKDAQTAKDMNPAAKGHFDQRLKRVAGALDGRSHLVAGRFTVADLMMTSVLVSAEKRGLMADHPEIAAYFELHASRPGYRKAIADQLATFAEHEAHYARG</sequence>
<dbReference type="RefSeq" id="WP_380716516.1">
    <property type="nucleotide sequence ID" value="NZ_JBHSGI010000004.1"/>
</dbReference>
<dbReference type="CDD" id="cd03046">
    <property type="entry name" value="GST_N_GTT1_like"/>
    <property type="match status" value="1"/>
</dbReference>
<dbReference type="Pfam" id="PF13409">
    <property type="entry name" value="GST_N_2"/>
    <property type="match status" value="1"/>
</dbReference>
<name>A0ABV9KDF7_9RHOB</name>
<reference evidence="3" key="1">
    <citation type="journal article" date="2019" name="Int. J. Syst. Evol. Microbiol.">
        <title>The Global Catalogue of Microorganisms (GCM) 10K type strain sequencing project: providing services to taxonomists for standard genome sequencing and annotation.</title>
        <authorList>
            <consortium name="The Broad Institute Genomics Platform"/>
            <consortium name="The Broad Institute Genome Sequencing Center for Infectious Disease"/>
            <person name="Wu L."/>
            <person name="Ma J."/>
        </authorList>
    </citation>
    <scope>NUCLEOTIDE SEQUENCE [LARGE SCALE GENOMIC DNA]</scope>
    <source>
        <strain evidence="3">CGMCC 4.7283</strain>
    </source>
</reference>
<protein>
    <submittedName>
        <fullName evidence="2">Glutathione S-transferase family protein</fullName>
    </submittedName>
</protein>
<dbReference type="SUPFAM" id="SSF47616">
    <property type="entry name" value="GST C-terminal domain-like"/>
    <property type="match status" value="1"/>
</dbReference>
<dbReference type="SUPFAM" id="SSF52833">
    <property type="entry name" value="Thioredoxin-like"/>
    <property type="match status" value="1"/>
</dbReference>
<evidence type="ECO:0000313" key="3">
    <source>
        <dbReference type="Proteomes" id="UP001595973"/>
    </source>
</evidence>
<evidence type="ECO:0000313" key="2">
    <source>
        <dbReference type="EMBL" id="MFC4668245.1"/>
    </source>
</evidence>
<dbReference type="SFLD" id="SFLDS00019">
    <property type="entry name" value="Glutathione_Transferase_(cytos"/>
    <property type="match status" value="1"/>
</dbReference>
<evidence type="ECO:0000259" key="1">
    <source>
        <dbReference type="PROSITE" id="PS50404"/>
    </source>
</evidence>
<proteinExistence type="predicted"/>
<dbReference type="InterPro" id="IPR004045">
    <property type="entry name" value="Glutathione_S-Trfase_N"/>
</dbReference>
<gene>
    <name evidence="2" type="ORF">ACFO5X_06740</name>
</gene>
<dbReference type="Pfam" id="PF00043">
    <property type="entry name" value="GST_C"/>
    <property type="match status" value="1"/>
</dbReference>
<dbReference type="EMBL" id="JBHSGI010000004">
    <property type="protein sequence ID" value="MFC4668245.1"/>
    <property type="molecule type" value="Genomic_DNA"/>
</dbReference>
<dbReference type="InterPro" id="IPR036282">
    <property type="entry name" value="Glutathione-S-Trfase_C_sf"/>
</dbReference>
<dbReference type="PROSITE" id="PS50404">
    <property type="entry name" value="GST_NTER"/>
    <property type="match status" value="1"/>
</dbReference>
<dbReference type="Gene3D" id="3.40.30.10">
    <property type="entry name" value="Glutaredoxin"/>
    <property type="match status" value="1"/>
</dbReference>
<dbReference type="InterPro" id="IPR040079">
    <property type="entry name" value="Glutathione_S-Trfase"/>
</dbReference>
<dbReference type="PANTHER" id="PTHR44051:SF8">
    <property type="entry name" value="GLUTATHIONE S-TRANSFERASE GSTA"/>
    <property type="match status" value="1"/>
</dbReference>
<comment type="caution">
    <text evidence="2">The sequence shown here is derived from an EMBL/GenBank/DDBJ whole genome shotgun (WGS) entry which is preliminary data.</text>
</comment>
<dbReference type="InterPro" id="IPR004046">
    <property type="entry name" value="GST_C"/>
</dbReference>
<feature type="domain" description="GST N-terminal" evidence="1">
    <location>
        <begin position="9"/>
        <end position="88"/>
    </location>
</feature>
<dbReference type="Proteomes" id="UP001595973">
    <property type="component" value="Unassembled WGS sequence"/>
</dbReference>
<dbReference type="InterPro" id="IPR036249">
    <property type="entry name" value="Thioredoxin-like_sf"/>
</dbReference>
<organism evidence="2 3">
    <name type="scientific">Seohaeicola nanhaiensis</name>
    <dbReference type="NCBI Taxonomy" id="1387282"/>
    <lineage>
        <taxon>Bacteria</taxon>
        <taxon>Pseudomonadati</taxon>
        <taxon>Pseudomonadota</taxon>
        <taxon>Alphaproteobacteria</taxon>
        <taxon>Rhodobacterales</taxon>
        <taxon>Roseobacteraceae</taxon>
        <taxon>Seohaeicola</taxon>
    </lineage>
</organism>